<evidence type="ECO:0000256" key="7">
    <source>
        <dbReference type="ARBA" id="ARBA00023163"/>
    </source>
</evidence>
<evidence type="ECO:0000259" key="10">
    <source>
        <dbReference type="Pfam" id="PF02892"/>
    </source>
</evidence>
<evidence type="ECO:0000259" key="11">
    <source>
        <dbReference type="Pfam" id="PF05699"/>
    </source>
</evidence>
<dbReference type="GO" id="GO:0008270">
    <property type="term" value="F:zinc ion binding"/>
    <property type="evidence" value="ECO:0007669"/>
    <property type="project" value="UniProtKB-KW"/>
</dbReference>
<feature type="domain" description="BED-type" evidence="10">
    <location>
        <begin position="36"/>
        <end position="77"/>
    </location>
</feature>
<keyword evidence="13" id="KW-1185">Reference proteome</keyword>
<keyword evidence="4" id="KW-0862">Zinc</keyword>
<dbReference type="AlphaFoldDB" id="A0AAD8MJZ3"/>
<dbReference type="SUPFAM" id="SSF53098">
    <property type="entry name" value="Ribonuclease H-like"/>
    <property type="match status" value="1"/>
</dbReference>
<sequence length="337" mass="38187">MATTSQNPTTTNPHASTAGSTPALAYVVVEHKHSAECWNYFEKVKLKNGVFKAKCVNCEKLLATGGNSTLTRHVTSCTSKMSPEATQSQIGPTGYTWNYDQALQRDMQMKLIISQGYPFNHFDNDGTTNYIHRGLQPKYQKVSRITIRRDAIKGTLEDEDRSTRMFNESLNALFQHYELLNGSRPREVAPRVGSSFMDIILSQAISRKKSRTIGASSELTKYSQTDFGSLLSQQSFNILEFWKSQAPYYPIMAAMARDFLTVQASTVASESAFSFSGRVLNERRSSLSPQSLEVCICYKDHLDAERRQQDTESIEESLEEIEEEIWEYDEDQDENQV</sequence>
<reference evidence="12" key="1">
    <citation type="submission" date="2023-02" db="EMBL/GenBank/DDBJ databases">
        <title>Genome of toxic invasive species Heracleum sosnowskyi carries increased number of genes despite the absence of recent whole-genome duplications.</title>
        <authorList>
            <person name="Schelkunov M."/>
            <person name="Shtratnikova V."/>
            <person name="Makarenko M."/>
            <person name="Klepikova A."/>
            <person name="Omelchenko D."/>
            <person name="Novikova G."/>
            <person name="Obukhova E."/>
            <person name="Bogdanov V."/>
            <person name="Penin A."/>
            <person name="Logacheva M."/>
        </authorList>
    </citation>
    <scope>NUCLEOTIDE SEQUENCE</scope>
    <source>
        <strain evidence="12">Hsosn_3</strain>
        <tissue evidence="12">Leaf</tissue>
    </source>
</reference>
<evidence type="ECO:0000256" key="9">
    <source>
        <dbReference type="SAM" id="Coils"/>
    </source>
</evidence>
<evidence type="ECO:0000256" key="8">
    <source>
        <dbReference type="ARBA" id="ARBA00023242"/>
    </source>
</evidence>
<gene>
    <name evidence="12" type="ORF">POM88_032349</name>
</gene>
<keyword evidence="7" id="KW-0804">Transcription</keyword>
<accession>A0AAD8MJZ3</accession>
<keyword evidence="9" id="KW-0175">Coiled coil</keyword>
<dbReference type="GO" id="GO:0046983">
    <property type="term" value="F:protein dimerization activity"/>
    <property type="evidence" value="ECO:0007669"/>
    <property type="project" value="InterPro"/>
</dbReference>
<evidence type="ECO:0000313" key="12">
    <source>
        <dbReference type="EMBL" id="KAK1376156.1"/>
    </source>
</evidence>
<evidence type="ECO:0000256" key="4">
    <source>
        <dbReference type="ARBA" id="ARBA00022833"/>
    </source>
</evidence>
<dbReference type="InterPro" id="IPR012337">
    <property type="entry name" value="RNaseH-like_sf"/>
</dbReference>
<dbReference type="InterPro" id="IPR052035">
    <property type="entry name" value="ZnF_BED_domain_contain"/>
</dbReference>
<keyword evidence="2" id="KW-0479">Metal-binding</keyword>
<organism evidence="12 13">
    <name type="scientific">Heracleum sosnowskyi</name>
    <dbReference type="NCBI Taxonomy" id="360622"/>
    <lineage>
        <taxon>Eukaryota</taxon>
        <taxon>Viridiplantae</taxon>
        <taxon>Streptophyta</taxon>
        <taxon>Embryophyta</taxon>
        <taxon>Tracheophyta</taxon>
        <taxon>Spermatophyta</taxon>
        <taxon>Magnoliopsida</taxon>
        <taxon>eudicotyledons</taxon>
        <taxon>Gunneridae</taxon>
        <taxon>Pentapetalae</taxon>
        <taxon>asterids</taxon>
        <taxon>campanulids</taxon>
        <taxon>Apiales</taxon>
        <taxon>Apiaceae</taxon>
        <taxon>Apioideae</taxon>
        <taxon>apioid superclade</taxon>
        <taxon>Tordylieae</taxon>
        <taxon>Tordyliinae</taxon>
        <taxon>Heracleum</taxon>
    </lineage>
</organism>
<dbReference type="SUPFAM" id="SSF57667">
    <property type="entry name" value="beta-beta-alpha zinc fingers"/>
    <property type="match status" value="1"/>
</dbReference>
<dbReference type="InterPro" id="IPR008906">
    <property type="entry name" value="HATC_C_dom"/>
</dbReference>
<evidence type="ECO:0000256" key="1">
    <source>
        <dbReference type="ARBA" id="ARBA00004123"/>
    </source>
</evidence>
<comment type="subcellular location">
    <subcellularLocation>
        <location evidence="1">Nucleus</location>
    </subcellularLocation>
</comment>
<dbReference type="InterPro" id="IPR003656">
    <property type="entry name" value="Znf_BED"/>
</dbReference>
<evidence type="ECO:0000256" key="5">
    <source>
        <dbReference type="ARBA" id="ARBA00023015"/>
    </source>
</evidence>
<dbReference type="EMBL" id="JAUIZM010000007">
    <property type="protein sequence ID" value="KAK1376156.1"/>
    <property type="molecule type" value="Genomic_DNA"/>
</dbReference>
<feature type="coiled-coil region" evidence="9">
    <location>
        <begin position="304"/>
        <end position="334"/>
    </location>
</feature>
<evidence type="ECO:0000313" key="13">
    <source>
        <dbReference type="Proteomes" id="UP001237642"/>
    </source>
</evidence>
<dbReference type="InterPro" id="IPR036236">
    <property type="entry name" value="Znf_C2H2_sf"/>
</dbReference>
<dbReference type="PANTHER" id="PTHR46481:SF7">
    <property type="entry name" value="ZINC FINGER BED DOMAIN-CONTAINING PROTEIN RICESLEEPER 2-LIKE"/>
    <property type="match status" value="1"/>
</dbReference>
<feature type="domain" description="HAT C-terminal dimerisation" evidence="11">
    <location>
        <begin position="219"/>
        <end position="301"/>
    </location>
</feature>
<reference evidence="12" key="2">
    <citation type="submission" date="2023-05" db="EMBL/GenBank/DDBJ databases">
        <authorList>
            <person name="Schelkunov M.I."/>
        </authorList>
    </citation>
    <scope>NUCLEOTIDE SEQUENCE</scope>
    <source>
        <strain evidence="12">Hsosn_3</strain>
        <tissue evidence="12">Leaf</tissue>
    </source>
</reference>
<dbReference type="PANTHER" id="PTHR46481">
    <property type="entry name" value="ZINC FINGER BED DOMAIN-CONTAINING PROTEIN 4"/>
    <property type="match status" value="1"/>
</dbReference>
<comment type="caution">
    <text evidence="12">The sequence shown here is derived from an EMBL/GenBank/DDBJ whole genome shotgun (WGS) entry which is preliminary data.</text>
</comment>
<dbReference type="GO" id="GO:0005634">
    <property type="term" value="C:nucleus"/>
    <property type="evidence" value="ECO:0007669"/>
    <property type="project" value="UniProtKB-SubCell"/>
</dbReference>
<evidence type="ECO:0000256" key="3">
    <source>
        <dbReference type="ARBA" id="ARBA00022771"/>
    </source>
</evidence>
<dbReference type="GO" id="GO:0003677">
    <property type="term" value="F:DNA binding"/>
    <property type="evidence" value="ECO:0007669"/>
    <property type="project" value="UniProtKB-KW"/>
</dbReference>
<dbReference type="Proteomes" id="UP001237642">
    <property type="component" value="Unassembled WGS sequence"/>
</dbReference>
<evidence type="ECO:0000256" key="2">
    <source>
        <dbReference type="ARBA" id="ARBA00022723"/>
    </source>
</evidence>
<keyword evidence="8" id="KW-0539">Nucleus</keyword>
<proteinExistence type="predicted"/>
<keyword evidence="3" id="KW-0863">Zinc-finger</keyword>
<name>A0AAD8MJZ3_9APIA</name>
<keyword evidence="5" id="KW-0805">Transcription regulation</keyword>
<dbReference type="Pfam" id="PF02892">
    <property type="entry name" value="zf-BED"/>
    <property type="match status" value="1"/>
</dbReference>
<evidence type="ECO:0008006" key="14">
    <source>
        <dbReference type="Google" id="ProtNLM"/>
    </source>
</evidence>
<dbReference type="Pfam" id="PF05699">
    <property type="entry name" value="Dimer_Tnp_hAT"/>
    <property type="match status" value="1"/>
</dbReference>
<protein>
    <recommendedName>
        <fullName evidence="14">BED-type domain-containing protein</fullName>
    </recommendedName>
</protein>
<evidence type="ECO:0000256" key="6">
    <source>
        <dbReference type="ARBA" id="ARBA00023125"/>
    </source>
</evidence>
<keyword evidence="6" id="KW-0238">DNA-binding</keyword>